<dbReference type="AlphaFoldDB" id="A0AAV1Y6V2"/>
<dbReference type="PANTHER" id="PTHR36063:SF3">
    <property type="entry name" value="PROTEIN, PUTATIVE-RELATED"/>
    <property type="match status" value="1"/>
</dbReference>
<gene>
    <name evidence="1" type="ORF">LLUT_LOCUS29840</name>
</gene>
<name>A0AAV1Y6V2_LUPLU</name>
<sequence>MVRDIKSIKNWGEVAPILLIHHCPKPSNYFKLEPILEEEPHGFELHKGLLASFPLQLSGFLYIFLYRGLF</sequence>
<dbReference type="EMBL" id="CAXHTB010000021">
    <property type="protein sequence ID" value="CAL0328780.1"/>
    <property type="molecule type" value="Genomic_DNA"/>
</dbReference>
<proteinExistence type="predicted"/>
<comment type="caution">
    <text evidence="1">The sequence shown here is derived from an EMBL/GenBank/DDBJ whole genome shotgun (WGS) entry which is preliminary data.</text>
</comment>
<dbReference type="PANTHER" id="PTHR36063">
    <property type="entry name" value="ARABIDOPSIS THALIANA GENOMIC DNA, CHROMOSOME 5, P1 CLONE:MOK16"/>
    <property type="match status" value="1"/>
</dbReference>
<evidence type="ECO:0000313" key="2">
    <source>
        <dbReference type="Proteomes" id="UP001497480"/>
    </source>
</evidence>
<organism evidence="1 2">
    <name type="scientific">Lupinus luteus</name>
    <name type="common">European yellow lupine</name>
    <dbReference type="NCBI Taxonomy" id="3873"/>
    <lineage>
        <taxon>Eukaryota</taxon>
        <taxon>Viridiplantae</taxon>
        <taxon>Streptophyta</taxon>
        <taxon>Embryophyta</taxon>
        <taxon>Tracheophyta</taxon>
        <taxon>Spermatophyta</taxon>
        <taxon>Magnoliopsida</taxon>
        <taxon>eudicotyledons</taxon>
        <taxon>Gunneridae</taxon>
        <taxon>Pentapetalae</taxon>
        <taxon>rosids</taxon>
        <taxon>fabids</taxon>
        <taxon>Fabales</taxon>
        <taxon>Fabaceae</taxon>
        <taxon>Papilionoideae</taxon>
        <taxon>50 kb inversion clade</taxon>
        <taxon>genistoids sensu lato</taxon>
        <taxon>core genistoids</taxon>
        <taxon>Genisteae</taxon>
        <taxon>Lupinus</taxon>
    </lineage>
</organism>
<protein>
    <submittedName>
        <fullName evidence="1">Uncharacterized protein</fullName>
    </submittedName>
</protein>
<reference evidence="1 2" key="1">
    <citation type="submission" date="2024-03" db="EMBL/GenBank/DDBJ databases">
        <authorList>
            <person name="Martinez-Hernandez J."/>
        </authorList>
    </citation>
    <scope>NUCLEOTIDE SEQUENCE [LARGE SCALE GENOMIC DNA]</scope>
</reference>
<dbReference type="Proteomes" id="UP001497480">
    <property type="component" value="Unassembled WGS sequence"/>
</dbReference>
<accession>A0AAV1Y6V2</accession>
<keyword evidence="2" id="KW-1185">Reference proteome</keyword>
<evidence type="ECO:0000313" key="1">
    <source>
        <dbReference type="EMBL" id="CAL0328780.1"/>
    </source>
</evidence>